<dbReference type="OrthoDB" id="423313at2759"/>
<dbReference type="Gene3D" id="3.40.30.10">
    <property type="entry name" value="Glutaredoxin"/>
    <property type="match status" value="1"/>
</dbReference>
<gene>
    <name evidence="3" type="ORF">HNY73_005919</name>
</gene>
<feature type="region of interest" description="Disordered" evidence="1">
    <location>
        <begin position="170"/>
        <end position="211"/>
    </location>
</feature>
<proteinExistence type="predicted"/>
<dbReference type="Proteomes" id="UP000807504">
    <property type="component" value="Unassembled WGS sequence"/>
</dbReference>
<dbReference type="PANTHER" id="PTHR46990">
    <property type="entry name" value="GLUTAREDOXIN DOMAIN-CONTAINING CYSTEINE-RICH PROTEIN 1"/>
    <property type="match status" value="1"/>
</dbReference>
<evidence type="ECO:0000313" key="4">
    <source>
        <dbReference type="Proteomes" id="UP000807504"/>
    </source>
</evidence>
<organism evidence="3 4">
    <name type="scientific">Argiope bruennichi</name>
    <name type="common">Wasp spider</name>
    <name type="synonym">Aranea bruennichi</name>
    <dbReference type="NCBI Taxonomy" id="94029"/>
    <lineage>
        <taxon>Eukaryota</taxon>
        <taxon>Metazoa</taxon>
        <taxon>Ecdysozoa</taxon>
        <taxon>Arthropoda</taxon>
        <taxon>Chelicerata</taxon>
        <taxon>Arachnida</taxon>
        <taxon>Araneae</taxon>
        <taxon>Araneomorphae</taxon>
        <taxon>Entelegynae</taxon>
        <taxon>Araneoidea</taxon>
        <taxon>Araneidae</taxon>
        <taxon>Argiope</taxon>
    </lineage>
</organism>
<dbReference type="AlphaFoldDB" id="A0A8T0FIZ9"/>
<feature type="compositionally biased region" description="Low complexity" evidence="1">
    <location>
        <begin position="177"/>
        <end position="186"/>
    </location>
</feature>
<sequence length="506" mass="55182">MLASEPPSSRIHTGGGGISVRVNGATVDSAQPSVDGSVERLSGNVTSKDKTVNSSEWAKATITWRTGAQRFSDGSSNIQQHNNNSTASSSIDINGTSPTTQLVHVIRVKPLQDDVLTPSENMEQNGNVASTPVSSAKIRISSSPCISKTVDYSKDKISVVVGSSVNHIIKGEDERSSSGASSAPGSDCERSDSDREADDGTDSGFSPSRRHCARVSVRTNNANNHSLLISDSSSGDSYDNTMKSNGVVCNGKGNNVRLTIASYSDKESEIKNGVLSDSDPWDMHFHLRELDITSEDKKVDTEDVQTKIATAHALLAGNCDGTFTLKNRVKSSINSLLQSKSNRNYDQEEVGRIVFYTTSMGIVRNTFERCRKVRKILETLMVKFEERDVFMNKGFQQEVRERLGLTRVIVPQVFVEGRHLGGAEVIEQLNEIGHLRELVRPYKKQSVGGICQQCGGYRYLLCPVCGGSKKSVTHRHHFSEDLVALRCVTCDESGLIRCQQCITGEV</sequence>
<dbReference type="EMBL" id="JABXBU010000011">
    <property type="protein sequence ID" value="KAF8790981.1"/>
    <property type="molecule type" value="Genomic_DNA"/>
</dbReference>
<evidence type="ECO:0000313" key="3">
    <source>
        <dbReference type="EMBL" id="KAF8790981.1"/>
    </source>
</evidence>
<dbReference type="CDD" id="cd03031">
    <property type="entry name" value="GRX_GRX_like"/>
    <property type="match status" value="1"/>
</dbReference>
<reference evidence="3" key="2">
    <citation type="submission" date="2020-06" db="EMBL/GenBank/DDBJ databases">
        <authorList>
            <person name="Sheffer M."/>
        </authorList>
    </citation>
    <scope>NUCLEOTIDE SEQUENCE</scope>
</reference>
<dbReference type="Pfam" id="PF00462">
    <property type="entry name" value="Glutaredoxin"/>
    <property type="match status" value="1"/>
</dbReference>
<feature type="domain" description="Glutaredoxin" evidence="2">
    <location>
        <begin position="354"/>
        <end position="419"/>
    </location>
</feature>
<name>A0A8T0FIZ9_ARGBR</name>
<dbReference type="SUPFAM" id="SSF52833">
    <property type="entry name" value="Thioredoxin-like"/>
    <property type="match status" value="1"/>
</dbReference>
<evidence type="ECO:0000259" key="2">
    <source>
        <dbReference type="Pfam" id="PF00462"/>
    </source>
</evidence>
<dbReference type="InterPro" id="IPR036249">
    <property type="entry name" value="Thioredoxin-like_sf"/>
</dbReference>
<dbReference type="PANTHER" id="PTHR46990:SF1">
    <property type="entry name" value="GLUTAREDOXIN DOMAIN-CONTAINING CYSTEINE-RICH PROTEIN 1"/>
    <property type="match status" value="1"/>
</dbReference>
<reference evidence="3" key="1">
    <citation type="journal article" date="2020" name="bioRxiv">
        <title>Chromosome-level reference genome of the European wasp spider Argiope bruennichi: a resource for studies on range expansion and evolutionary adaptation.</title>
        <authorList>
            <person name="Sheffer M.M."/>
            <person name="Hoppe A."/>
            <person name="Krehenwinkel H."/>
            <person name="Uhl G."/>
            <person name="Kuss A.W."/>
            <person name="Jensen L."/>
            <person name="Jensen C."/>
            <person name="Gillespie R.G."/>
            <person name="Hoff K.J."/>
            <person name="Prost S."/>
        </authorList>
    </citation>
    <scope>NUCLEOTIDE SEQUENCE</scope>
</reference>
<dbReference type="PROSITE" id="PS51354">
    <property type="entry name" value="GLUTAREDOXIN_2"/>
    <property type="match status" value="1"/>
</dbReference>
<comment type="caution">
    <text evidence="3">The sequence shown here is derived from an EMBL/GenBank/DDBJ whole genome shotgun (WGS) entry which is preliminary data.</text>
</comment>
<dbReference type="InterPro" id="IPR002109">
    <property type="entry name" value="Glutaredoxin"/>
</dbReference>
<dbReference type="GO" id="GO:0007605">
    <property type="term" value="P:sensory perception of sound"/>
    <property type="evidence" value="ECO:0007669"/>
    <property type="project" value="InterPro"/>
</dbReference>
<dbReference type="OMA" id="SSICEFN"/>
<accession>A0A8T0FIZ9</accession>
<dbReference type="InterPro" id="IPR042797">
    <property type="entry name" value="GRXCR1"/>
</dbReference>
<protein>
    <submittedName>
        <fullName evidence="3">Glutaredoxin domain-containing cysteine-rich</fullName>
    </submittedName>
</protein>
<evidence type="ECO:0000256" key="1">
    <source>
        <dbReference type="SAM" id="MobiDB-lite"/>
    </source>
</evidence>
<keyword evidence="4" id="KW-1185">Reference proteome</keyword>
<dbReference type="Pfam" id="PF23733">
    <property type="entry name" value="GRXCR1-2_C"/>
    <property type="match status" value="1"/>
</dbReference>